<comment type="pathway">
    <text evidence="1">Cell wall biogenesis; peptidoglycan recycling.</text>
</comment>
<dbReference type="PANTHER" id="PTHR30605">
    <property type="entry name" value="ANHYDRO-N-ACETYLMURAMIC ACID KINASE"/>
    <property type="match status" value="1"/>
</dbReference>
<dbReference type="GO" id="GO:0009254">
    <property type="term" value="P:peptidoglycan turnover"/>
    <property type="evidence" value="ECO:0007669"/>
    <property type="project" value="UniProtKB-UniRule"/>
</dbReference>
<dbReference type="FunCoup" id="A0A1B4XII8">
    <property type="interactions" value="57"/>
</dbReference>
<dbReference type="AlphaFoldDB" id="A0A1B4XII8"/>
<feature type="binding site" evidence="1">
    <location>
        <begin position="9"/>
        <end position="16"/>
    </location>
    <ligand>
        <name>ATP</name>
        <dbReference type="ChEBI" id="CHEBI:30616"/>
    </ligand>
</feature>
<dbReference type="HAMAP" id="MF_01270">
    <property type="entry name" value="AnhMurNAc_kinase"/>
    <property type="match status" value="1"/>
</dbReference>
<dbReference type="GO" id="GO:0006040">
    <property type="term" value="P:amino sugar metabolic process"/>
    <property type="evidence" value="ECO:0007669"/>
    <property type="project" value="InterPro"/>
</dbReference>
<keyword evidence="1" id="KW-0547">Nucleotide-binding</keyword>
<keyword evidence="1" id="KW-0808">Transferase</keyword>
<dbReference type="GO" id="GO:0097175">
    <property type="term" value="P:1,6-anhydro-N-acetyl-beta-muramic acid catabolic process"/>
    <property type="evidence" value="ECO:0007669"/>
    <property type="project" value="UniProtKB-UniRule"/>
</dbReference>
<dbReference type="SUPFAM" id="SSF53067">
    <property type="entry name" value="Actin-like ATPase domain"/>
    <property type="match status" value="1"/>
</dbReference>
<dbReference type="InterPro" id="IPR005338">
    <property type="entry name" value="Anhydro_N_Ac-Mur_kinase"/>
</dbReference>
<dbReference type="NCBIfam" id="NF007139">
    <property type="entry name" value="PRK09585.1-3"/>
    <property type="match status" value="1"/>
</dbReference>
<dbReference type="CDD" id="cd24050">
    <property type="entry name" value="ASKHA_NBD_ANMK"/>
    <property type="match status" value="1"/>
</dbReference>
<dbReference type="GO" id="GO:0016301">
    <property type="term" value="F:kinase activity"/>
    <property type="evidence" value="ECO:0007669"/>
    <property type="project" value="UniProtKB-KW"/>
</dbReference>
<dbReference type="EC" id="2.7.1.170" evidence="1"/>
<keyword evidence="1 2" id="KW-0418">Kinase</keyword>
<dbReference type="EMBL" id="AP014879">
    <property type="protein sequence ID" value="BAV34622.1"/>
    <property type="molecule type" value="Genomic_DNA"/>
</dbReference>
<name>A0A1B4XII8_9GAMM</name>
<comment type="function">
    <text evidence="1">Catalyzes the specific phosphorylation of 1,6-anhydro-N-acetylmuramic acid (anhMurNAc) with the simultaneous cleavage of the 1,6-anhydro ring, generating MurNAc-6-P. Is required for the utilization of anhMurNAc either imported from the medium or derived from its own cell wall murein, and thus plays a role in cell wall recycling.</text>
</comment>
<accession>A0A1B4XII8</accession>
<evidence type="ECO:0000256" key="1">
    <source>
        <dbReference type="HAMAP-Rule" id="MF_01270"/>
    </source>
</evidence>
<comment type="pathway">
    <text evidence="1">Amino-sugar metabolism; 1,6-anhydro-N-acetylmuramate degradation.</text>
</comment>
<keyword evidence="3" id="KW-1185">Reference proteome</keyword>
<reference evidence="2 3" key="1">
    <citation type="submission" date="2015-05" db="EMBL/GenBank/DDBJ databases">
        <title>Complete genome sequence of a sulfur-oxidizing gammaproteobacterium strain HA5.</title>
        <authorList>
            <person name="Miura A."/>
            <person name="Kojima H."/>
            <person name="Fukui M."/>
        </authorList>
    </citation>
    <scope>NUCLEOTIDE SEQUENCE [LARGE SCALE GENOMIC DNA]</scope>
    <source>
        <strain evidence="2 3">HA5</strain>
    </source>
</reference>
<keyword evidence="1" id="KW-0119">Carbohydrate metabolism</keyword>
<organism evidence="2 3">
    <name type="scientific">Sulfuricaulis limicola</name>
    <dbReference type="NCBI Taxonomy" id="1620215"/>
    <lineage>
        <taxon>Bacteria</taxon>
        <taxon>Pseudomonadati</taxon>
        <taxon>Pseudomonadota</taxon>
        <taxon>Gammaproteobacteria</taxon>
        <taxon>Acidiferrobacterales</taxon>
        <taxon>Acidiferrobacteraceae</taxon>
        <taxon>Sulfuricaulis</taxon>
    </lineage>
</organism>
<sequence>MHYIGLMSGTSVDGIDAALISVSVGGRPVLVATHAHPIDAAVRGEIQALMRDGPNEIERLGELDMALGGLFAEAAAAVLRKSGLAKKDIRAIGSHGQTLRHRPRAAHPFSLQIGNPSVIAERTGITTVADFRARDMAAGGQGAPMVPAFHHQMFHSAQRNRVIVNIGGIANVTCLPADAAQPVSGFDTGPGNTLLDQWIHRHHTHAHDEAGQWAASGRTSRELLELLLSDPYFAAPPPKSTGREHFNMEWLQGHLKKLATPPAAADVQASLVQLTAQSLARAIRRFLPQTLEAYVCGGGSHNRALMTALAENLPGIAVTTTDALGMPPDWVEAAAFAWLAHQTLEGLPGNIPAVTGAGHAAILGGIYKA</sequence>
<evidence type="ECO:0000313" key="3">
    <source>
        <dbReference type="Proteomes" id="UP000243180"/>
    </source>
</evidence>
<dbReference type="InterPro" id="IPR043129">
    <property type="entry name" value="ATPase_NBD"/>
</dbReference>
<dbReference type="NCBIfam" id="NF007148">
    <property type="entry name" value="PRK09585.3-2"/>
    <property type="match status" value="1"/>
</dbReference>
<protein>
    <recommendedName>
        <fullName evidence="1">Anhydro-N-acetylmuramic acid kinase</fullName>
        <ecNumber evidence="1">2.7.1.170</ecNumber>
    </recommendedName>
    <alternativeName>
        <fullName evidence="1">AnhMurNAc kinase</fullName>
    </alternativeName>
</protein>
<gene>
    <name evidence="1" type="primary">anmK</name>
    <name evidence="2" type="ORF">SCL_2344</name>
</gene>
<dbReference type="Proteomes" id="UP000243180">
    <property type="component" value="Chromosome"/>
</dbReference>
<dbReference type="InParanoid" id="A0A1B4XII8"/>
<dbReference type="KEGG" id="slim:SCL_2344"/>
<evidence type="ECO:0000313" key="2">
    <source>
        <dbReference type="EMBL" id="BAV34622.1"/>
    </source>
</evidence>
<comment type="catalytic activity">
    <reaction evidence="1">
        <text>1,6-anhydro-N-acetyl-beta-muramate + ATP + H2O = N-acetyl-D-muramate 6-phosphate + ADP + H(+)</text>
        <dbReference type="Rhea" id="RHEA:24952"/>
        <dbReference type="ChEBI" id="CHEBI:15377"/>
        <dbReference type="ChEBI" id="CHEBI:15378"/>
        <dbReference type="ChEBI" id="CHEBI:30616"/>
        <dbReference type="ChEBI" id="CHEBI:58690"/>
        <dbReference type="ChEBI" id="CHEBI:58722"/>
        <dbReference type="ChEBI" id="CHEBI:456216"/>
        <dbReference type="EC" id="2.7.1.170"/>
    </reaction>
</comment>
<dbReference type="GO" id="GO:0016773">
    <property type="term" value="F:phosphotransferase activity, alcohol group as acceptor"/>
    <property type="evidence" value="ECO:0007669"/>
    <property type="project" value="UniProtKB-UniRule"/>
</dbReference>
<keyword evidence="1" id="KW-0067">ATP-binding</keyword>
<dbReference type="UniPathway" id="UPA00544"/>
<dbReference type="UniPathway" id="UPA00343"/>
<comment type="similarity">
    <text evidence="1">Belongs to the anhydro-N-acetylmuramic acid kinase family.</text>
</comment>
<dbReference type="Gene3D" id="3.30.420.40">
    <property type="match status" value="2"/>
</dbReference>
<proteinExistence type="inferred from homology"/>
<dbReference type="Pfam" id="PF03702">
    <property type="entry name" value="AnmK"/>
    <property type="match status" value="1"/>
</dbReference>
<dbReference type="GO" id="GO:0005524">
    <property type="term" value="F:ATP binding"/>
    <property type="evidence" value="ECO:0007669"/>
    <property type="project" value="UniProtKB-UniRule"/>
</dbReference>
<dbReference type="PANTHER" id="PTHR30605:SF0">
    <property type="entry name" value="ANHYDRO-N-ACETYLMURAMIC ACID KINASE"/>
    <property type="match status" value="1"/>
</dbReference>